<gene>
    <name evidence="1" type="ORF">SteCoe_17584</name>
</gene>
<reference evidence="1 2" key="1">
    <citation type="submission" date="2016-11" db="EMBL/GenBank/DDBJ databases">
        <title>The macronuclear genome of Stentor coeruleus: a giant cell with tiny introns.</title>
        <authorList>
            <person name="Slabodnick M."/>
            <person name="Ruby J.G."/>
            <person name="Reiff S.B."/>
            <person name="Swart E.C."/>
            <person name="Gosai S."/>
            <person name="Prabakaran S."/>
            <person name="Witkowska E."/>
            <person name="Larue G.E."/>
            <person name="Fisher S."/>
            <person name="Freeman R.M."/>
            <person name="Gunawardena J."/>
            <person name="Chu W."/>
            <person name="Stover N.A."/>
            <person name="Gregory B.D."/>
            <person name="Nowacki M."/>
            <person name="Derisi J."/>
            <person name="Roy S.W."/>
            <person name="Marshall W.F."/>
            <person name="Sood P."/>
        </authorList>
    </citation>
    <scope>NUCLEOTIDE SEQUENCE [LARGE SCALE GENOMIC DNA]</scope>
    <source>
        <strain evidence="1">WM001</strain>
    </source>
</reference>
<proteinExistence type="predicted"/>
<dbReference type="Proteomes" id="UP000187209">
    <property type="component" value="Unassembled WGS sequence"/>
</dbReference>
<organism evidence="1 2">
    <name type="scientific">Stentor coeruleus</name>
    <dbReference type="NCBI Taxonomy" id="5963"/>
    <lineage>
        <taxon>Eukaryota</taxon>
        <taxon>Sar</taxon>
        <taxon>Alveolata</taxon>
        <taxon>Ciliophora</taxon>
        <taxon>Postciliodesmatophora</taxon>
        <taxon>Heterotrichea</taxon>
        <taxon>Heterotrichida</taxon>
        <taxon>Stentoridae</taxon>
        <taxon>Stentor</taxon>
    </lineage>
</organism>
<evidence type="ECO:0000313" key="1">
    <source>
        <dbReference type="EMBL" id="OMJ81883.1"/>
    </source>
</evidence>
<accession>A0A1R2BYK7</accession>
<dbReference type="EMBL" id="MPUH01000363">
    <property type="protein sequence ID" value="OMJ81883.1"/>
    <property type="molecule type" value="Genomic_DNA"/>
</dbReference>
<dbReference type="OrthoDB" id="322964at2759"/>
<comment type="caution">
    <text evidence="1">The sequence shown here is derived from an EMBL/GenBank/DDBJ whole genome shotgun (WGS) entry which is preliminary data.</text>
</comment>
<sequence length="177" mass="21316">MNKKLRKSLWGLQWIFLKNEKKVFKSSVRRTSEFIVHEDSVASEIEDFPDISMRRLEEFEVPSIKVDKVSTKEKYKMSHIEDLPNLSYKNPHIQLDDLDTNWPEHERIQFERRLGSEKHSRPKTVEIRRVVFPPKTMIKNKKPELNTPVNRRKNYGKWFLPPNKWEHSLNQHLNKAK</sequence>
<protein>
    <submittedName>
        <fullName evidence="1">Uncharacterized protein</fullName>
    </submittedName>
</protein>
<dbReference type="AlphaFoldDB" id="A0A1R2BYK7"/>
<name>A0A1R2BYK7_9CILI</name>
<keyword evidence="2" id="KW-1185">Reference proteome</keyword>
<evidence type="ECO:0000313" key="2">
    <source>
        <dbReference type="Proteomes" id="UP000187209"/>
    </source>
</evidence>